<keyword evidence="2" id="KW-1185">Reference proteome</keyword>
<comment type="caution">
    <text evidence="1">The sequence shown here is derived from an EMBL/GenBank/DDBJ whole genome shotgun (WGS) entry which is preliminary data.</text>
</comment>
<evidence type="ECO:0000313" key="1">
    <source>
        <dbReference type="EMBL" id="KAH7851891.1"/>
    </source>
</evidence>
<organism evidence="1 2">
    <name type="scientific">Vaccinium darrowii</name>
    <dbReference type="NCBI Taxonomy" id="229202"/>
    <lineage>
        <taxon>Eukaryota</taxon>
        <taxon>Viridiplantae</taxon>
        <taxon>Streptophyta</taxon>
        <taxon>Embryophyta</taxon>
        <taxon>Tracheophyta</taxon>
        <taxon>Spermatophyta</taxon>
        <taxon>Magnoliopsida</taxon>
        <taxon>eudicotyledons</taxon>
        <taxon>Gunneridae</taxon>
        <taxon>Pentapetalae</taxon>
        <taxon>asterids</taxon>
        <taxon>Ericales</taxon>
        <taxon>Ericaceae</taxon>
        <taxon>Vaccinioideae</taxon>
        <taxon>Vaccinieae</taxon>
        <taxon>Vaccinium</taxon>
    </lineage>
</organism>
<proteinExistence type="predicted"/>
<accession>A0ACB7YE56</accession>
<gene>
    <name evidence="1" type="ORF">Vadar_017951</name>
</gene>
<sequence length="688" mass="80455">MTVMMMIKKAVRFPIPFVIVFFLFWLEILSVGVGGTSTGANAKALNGNHEDEGVSTVGSLVRKDERESLVSTEYGEISAVQISDGSTTGRYHLQFITLEPNALFLPVLLHRDMVFYVHTGSGRLSWVNEDEMRRVDLQRGDVYRLPTGTVFFVQSNLEQERQKLRIYSIFTNSIQDMHKPYMGAAAYSSIHDLVFGFDKKTLRAAFNVPEEVIEEITSGTIPQAIVHAPPAKGKGKTFWQFEAQFMKALLGSKSNSMFNIYNKKTKTFNILKADPDFQNCNGWSLMVTKKKLPALRGSNIGLLMVNLTKGSMMGPHWNPMGSEISIVTQGRGIVRVVCSSSVSESECKNTRFRVEEGDVFVVPRFHPMAQMAFNNDSLVFVGFSTTTKKNHPQFLVGKASVLQTLDKEVLAVSFNVTNTTTSQLLTAQGESIILECTSCAEEEEREMEEEIEEEKEEARRREEEEAKKREEEEARKEEEEKRRKEEEEEARKREEEEARRREEARREEEEARKREEEEARREEEEARREEEEQEEEARRQEKEARRREEEEAKRREEEEEEQEEEARRKEEERRREEEAKRREEEEARRREEEEEEAREEEEEEEARRKQQKREQAEQKRRQEAVEREEEEARRQEQEREEMERQEKVRRERERQQEEEEARGHKEKGTGGGGGSEKEPKVLKKIWKV</sequence>
<dbReference type="EMBL" id="CM037158">
    <property type="protein sequence ID" value="KAH7851891.1"/>
    <property type="molecule type" value="Genomic_DNA"/>
</dbReference>
<protein>
    <submittedName>
        <fullName evidence="1">Uncharacterized protein</fullName>
    </submittedName>
</protein>
<evidence type="ECO:0000313" key="2">
    <source>
        <dbReference type="Proteomes" id="UP000828048"/>
    </source>
</evidence>
<reference evidence="1 2" key="1">
    <citation type="journal article" date="2021" name="Hortic Res">
        <title>High-quality reference genome and annotation aids understanding of berry development for evergreen blueberry (Vaccinium darrowii).</title>
        <authorList>
            <person name="Yu J."/>
            <person name="Hulse-Kemp A.M."/>
            <person name="Babiker E."/>
            <person name="Staton M."/>
        </authorList>
    </citation>
    <scope>NUCLEOTIDE SEQUENCE [LARGE SCALE GENOMIC DNA]</scope>
    <source>
        <strain evidence="2">cv. NJ 8807/NJ 8810</strain>
        <tissue evidence="1">Young leaf</tissue>
    </source>
</reference>
<name>A0ACB7YE56_9ERIC</name>
<dbReference type="Proteomes" id="UP000828048">
    <property type="component" value="Chromosome 8"/>
</dbReference>